<dbReference type="Proteomes" id="UP001374535">
    <property type="component" value="Chromosome 9"/>
</dbReference>
<sequence>MQNKGYNFSNQQQQNLTKIIPQKLKYLLMFLDARRPASNLASIFFSTKPLTDSLLLLASQLHKNILGIMKLSNTQGNLNPQINQTEIDFISKPKTLPKRGN</sequence>
<keyword evidence="2" id="KW-1185">Reference proteome</keyword>
<dbReference type="AlphaFoldDB" id="A0AAQ3MRI4"/>
<gene>
    <name evidence="1" type="ORF">V8G54_027857</name>
</gene>
<organism evidence="1 2">
    <name type="scientific">Vigna mungo</name>
    <name type="common">Black gram</name>
    <name type="synonym">Phaseolus mungo</name>
    <dbReference type="NCBI Taxonomy" id="3915"/>
    <lineage>
        <taxon>Eukaryota</taxon>
        <taxon>Viridiplantae</taxon>
        <taxon>Streptophyta</taxon>
        <taxon>Embryophyta</taxon>
        <taxon>Tracheophyta</taxon>
        <taxon>Spermatophyta</taxon>
        <taxon>Magnoliopsida</taxon>
        <taxon>eudicotyledons</taxon>
        <taxon>Gunneridae</taxon>
        <taxon>Pentapetalae</taxon>
        <taxon>rosids</taxon>
        <taxon>fabids</taxon>
        <taxon>Fabales</taxon>
        <taxon>Fabaceae</taxon>
        <taxon>Papilionoideae</taxon>
        <taxon>50 kb inversion clade</taxon>
        <taxon>NPAAA clade</taxon>
        <taxon>indigoferoid/millettioid clade</taxon>
        <taxon>Phaseoleae</taxon>
        <taxon>Vigna</taxon>
    </lineage>
</organism>
<protein>
    <submittedName>
        <fullName evidence="1">Uncharacterized protein</fullName>
    </submittedName>
</protein>
<reference evidence="1 2" key="1">
    <citation type="journal article" date="2023" name="Life. Sci Alliance">
        <title>Evolutionary insights into 3D genome organization and epigenetic landscape of Vigna mungo.</title>
        <authorList>
            <person name="Junaid A."/>
            <person name="Singh B."/>
            <person name="Bhatia S."/>
        </authorList>
    </citation>
    <scope>NUCLEOTIDE SEQUENCE [LARGE SCALE GENOMIC DNA]</scope>
    <source>
        <strain evidence="1">Urdbean</strain>
    </source>
</reference>
<proteinExistence type="predicted"/>
<dbReference type="EMBL" id="CP144692">
    <property type="protein sequence ID" value="WVY95706.1"/>
    <property type="molecule type" value="Genomic_DNA"/>
</dbReference>
<name>A0AAQ3MRI4_VIGMU</name>
<accession>A0AAQ3MRI4</accession>
<evidence type="ECO:0000313" key="2">
    <source>
        <dbReference type="Proteomes" id="UP001374535"/>
    </source>
</evidence>
<evidence type="ECO:0000313" key="1">
    <source>
        <dbReference type="EMBL" id="WVY95706.1"/>
    </source>
</evidence>